<dbReference type="InterPro" id="IPR050534">
    <property type="entry name" value="Coronavir_polyprotein_1ab"/>
</dbReference>
<dbReference type="STRING" id="692275.N1QEG9"/>
<keyword evidence="4" id="KW-0347">Helicase</keyword>
<dbReference type="EMBL" id="KB456267">
    <property type="protein sequence ID" value="EMF10831.1"/>
    <property type="molecule type" value="Genomic_DNA"/>
</dbReference>
<dbReference type="Pfam" id="PF13087">
    <property type="entry name" value="AAA_12"/>
    <property type="match status" value="1"/>
</dbReference>
<keyword evidence="6" id="KW-0812">Transmembrane</keyword>
<organism evidence="9 10">
    <name type="scientific">Sphaerulina musiva (strain SO2202)</name>
    <name type="common">Poplar stem canker fungus</name>
    <name type="synonym">Septoria musiva</name>
    <dbReference type="NCBI Taxonomy" id="692275"/>
    <lineage>
        <taxon>Eukaryota</taxon>
        <taxon>Fungi</taxon>
        <taxon>Dikarya</taxon>
        <taxon>Ascomycota</taxon>
        <taxon>Pezizomycotina</taxon>
        <taxon>Dothideomycetes</taxon>
        <taxon>Dothideomycetidae</taxon>
        <taxon>Mycosphaerellales</taxon>
        <taxon>Mycosphaerellaceae</taxon>
        <taxon>Sphaerulina</taxon>
    </lineage>
</organism>
<evidence type="ECO:0000256" key="6">
    <source>
        <dbReference type="SAM" id="Phobius"/>
    </source>
</evidence>
<sequence>MMSWRHWNPEQLAALHSVRSAVGSVVLITGPAGTGKTLVQQIIAAFFFLVGFHVLVLAPANSNVADFVAKLHQNFPDGNVQALRILPTSAEIKLKDVAGQTESQAPSSTQDIPVADAHVFEFEMVRAQIQAAGEKYDNGRDASLGAQVLKTARNKSLIGKHLAMLYTGPRKEKVDMWKKLLEYIEQCERDDFDWNDKIAVDHYDQCYRACKKYYIARHRFLVTTTGNVYNSDIQDFWAQDLYNVPCQGVIVIVDEACKDNEIDTLGALMCRGFRHKVVGLVMVGDNRQLKPTDTASRGQVIFSPFPQRKSLPLLSRLKDEGHPCVEMLEQHRMSASIAEWPFANFYPPGMRSSASTYRLLREKQPGLQQCLTKALGEDPCRLATMYNPQEQDTYLRTHYIELNGTRLKRNLSTVVREHIVAFFNHIFPAFQAYYRSNLHENVTIIVAYKEARYSWQQAIKHMMKRFGAPMSHLPKVITIDSSQGTEAPVTIIDCSVQQFLRDADIGFVDDDCRINVAMTRAQDVRWVLGGSCSAGKRSPRQKKLPAYVRYRDYTSRRDSLTILNNDVLPGGDGNAWLEKLERRVVALDRTFADDKARRVGH</sequence>
<evidence type="ECO:0000313" key="10">
    <source>
        <dbReference type="Proteomes" id="UP000016931"/>
    </source>
</evidence>
<dbReference type="Proteomes" id="UP000016931">
    <property type="component" value="Unassembled WGS sequence"/>
</dbReference>
<evidence type="ECO:0000259" key="7">
    <source>
        <dbReference type="Pfam" id="PF13086"/>
    </source>
</evidence>
<dbReference type="GO" id="GO:0005524">
    <property type="term" value="F:ATP binding"/>
    <property type="evidence" value="ECO:0007669"/>
    <property type="project" value="UniProtKB-KW"/>
</dbReference>
<proteinExistence type="inferred from homology"/>
<evidence type="ECO:0000256" key="1">
    <source>
        <dbReference type="ARBA" id="ARBA00007913"/>
    </source>
</evidence>
<dbReference type="RefSeq" id="XP_016758952.1">
    <property type="nucleotide sequence ID" value="XM_016908173.1"/>
</dbReference>
<dbReference type="InterPro" id="IPR041677">
    <property type="entry name" value="DNA2/NAM7_AAA_11"/>
</dbReference>
<dbReference type="InterPro" id="IPR027417">
    <property type="entry name" value="P-loop_NTPase"/>
</dbReference>
<evidence type="ECO:0000259" key="8">
    <source>
        <dbReference type="Pfam" id="PF13087"/>
    </source>
</evidence>
<keyword evidence="5" id="KW-0067">ATP-binding</keyword>
<evidence type="ECO:0000256" key="2">
    <source>
        <dbReference type="ARBA" id="ARBA00022741"/>
    </source>
</evidence>
<dbReference type="GO" id="GO:0016787">
    <property type="term" value="F:hydrolase activity"/>
    <property type="evidence" value="ECO:0007669"/>
    <property type="project" value="UniProtKB-KW"/>
</dbReference>
<reference evidence="9 10" key="1">
    <citation type="journal article" date="2012" name="PLoS Pathog.">
        <title>Diverse lifestyles and strategies of plant pathogenesis encoded in the genomes of eighteen Dothideomycetes fungi.</title>
        <authorList>
            <person name="Ohm R.A."/>
            <person name="Feau N."/>
            <person name="Henrissat B."/>
            <person name="Schoch C.L."/>
            <person name="Horwitz B.A."/>
            <person name="Barry K.W."/>
            <person name="Condon B.J."/>
            <person name="Copeland A.C."/>
            <person name="Dhillon B."/>
            <person name="Glaser F."/>
            <person name="Hesse C.N."/>
            <person name="Kosti I."/>
            <person name="LaButti K."/>
            <person name="Lindquist E.A."/>
            <person name="Lucas S."/>
            <person name="Salamov A.A."/>
            <person name="Bradshaw R.E."/>
            <person name="Ciuffetti L."/>
            <person name="Hamelin R.C."/>
            <person name="Kema G.H.J."/>
            <person name="Lawrence C."/>
            <person name="Scott J.A."/>
            <person name="Spatafora J.W."/>
            <person name="Turgeon B.G."/>
            <person name="de Wit P.J.G.M."/>
            <person name="Zhong S."/>
            <person name="Goodwin S.B."/>
            <person name="Grigoriev I.V."/>
        </authorList>
    </citation>
    <scope>NUCLEOTIDE SEQUENCE [LARGE SCALE GENOMIC DNA]</scope>
    <source>
        <strain evidence="9 10">SO2202</strain>
    </source>
</reference>
<dbReference type="OrthoDB" id="6513042at2759"/>
<gene>
    <name evidence="9" type="ORF">SEPMUDRAFT_165426</name>
</gene>
<keyword evidence="3" id="KW-0378">Hydrolase</keyword>
<keyword evidence="2" id="KW-0547">Nucleotide-binding</keyword>
<evidence type="ECO:0000256" key="4">
    <source>
        <dbReference type="ARBA" id="ARBA00022806"/>
    </source>
</evidence>
<dbReference type="OMA" id="WELEANF"/>
<evidence type="ECO:0000256" key="5">
    <source>
        <dbReference type="ARBA" id="ARBA00022840"/>
    </source>
</evidence>
<dbReference type="PANTHER" id="PTHR43788">
    <property type="entry name" value="DNA2/NAM7 HELICASE FAMILY MEMBER"/>
    <property type="match status" value="1"/>
</dbReference>
<keyword evidence="10" id="KW-1185">Reference proteome</keyword>
<feature type="domain" description="DNA2/NAM7 helicase helicase" evidence="7">
    <location>
        <begin position="7"/>
        <end position="292"/>
    </location>
</feature>
<feature type="domain" description="DNA2/NAM7 helicase-like C-terminal" evidence="8">
    <location>
        <begin position="313"/>
        <end position="529"/>
    </location>
</feature>
<dbReference type="AlphaFoldDB" id="N1QEG9"/>
<evidence type="ECO:0008006" key="11">
    <source>
        <dbReference type="Google" id="ProtNLM"/>
    </source>
</evidence>
<name>N1QEG9_SPHMS</name>
<keyword evidence="6" id="KW-0472">Membrane</keyword>
<dbReference type="Pfam" id="PF13086">
    <property type="entry name" value="AAA_11"/>
    <property type="match status" value="1"/>
</dbReference>
<feature type="transmembrane region" description="Helical" evidence="6">
    <location>
        <begin position="42"/>
        <end position="60"/>
    </location>
</feature>
<dbReference type="eggNOG" id="KOG1801">
    <property type="taxonomic scope" value="Eukaryota"/>
</dbReference>
<dbReference type="GeneID" id="27905310"/>
<dbReference type="HOGENOM" id="CLU_454294_0_0_1"/>
<comment type="similarity">
    <text evidence="1">Belongs to the DNA2/NAM7 helicase family.</text>
</comment>
<keyword evidence="6" id="KW-1133">Transmembrane helix</keyword>
<protein>
    <recommendedName>
        <fullName evidence="11">P-loop containing nucleoside triphosphate hydrolase protein</fullName>
    </recommendedName>
</protein>
<evidence type="ECO:0000313" key="9">
    <source>
        <dbReference type="EMBL" id="EMF10831.1"/>
    </source>
</evidence>
<dbReference type="SUPFAM" id="SSF52540">
    <property type="entry name" value="P-loop containing nucleoside triphosphate hydrolases"/>
    <property type="match status" value="1"/>
</dbReference>
<dbReference type="InterPro" id="IPR041679">
    <property type="entry name" value="DNA2/NAM7-like_C"/>
</dbReference>
<evidence type="ECO:0000256" key="3">
    <source>
        <dbReference type="ARBA" id="ARBA00022801"/>
    </source>
</evidence>
<dbReference type="Gene3D" id="3.40.50.300">
    <property type="entry name" value="P-loop containing nucleotide triphosphate hydrolases"/>
    <property type="match status" value="2"/>
</dbReference>
<dbReference type="GO" id="GO:0043139">
    <property type="term" value="F:5'-3' DNA helicase activity"/>
    <property type="evidence" value="ECO:0007669"/>
    <property type="project" value="TreeGrafter"/>
</dbReference>
<dbReference type="PANTHER" id="PTHR43788:SF8">
    <property type="entry name" value="DNA-BINDING PROTEIN SMUBP-2"/>
    <property type="match status" value="1"/>
</dbReference>
<accession>N1QEG9</accession>